<evidence type="ECO:0000313" key="2">
    <source>
        <dbReference type="Proteomes" id="UP000765509"/>
    </source>
</evidence>
<keyword evidence="2" id="KW-1185">Reference proteome</keyword>
<dbReference type="EMBL" id="AVOT02053084">
    <property type="protein sequence ID" value="MBW0547962.1"/>
    <property type="molecule type" value="Genomic_DNA"/>
</dbReference>
<proteinExistence type="predicted"/>
<dbReference type="Proteomes" id="UP000765509">
    <property type="component" value="Unassembled WGS sequence"/>
</dbReference>
<protein>
    <submittedName>
        <fullName evidence="1">Uncharacterized protein</fullName>
    </submittedName>
</protein>
<sequence>MLASTFDTLIESPKADITAIPVAGAEQILAGRNRNIPVSVQELLYGGKAAGVGTSFKLVDRGNELLTSSKEDFGPRKDKRPYEGLDTHVLQRKSLKY</sequence>
<accession>A0A9Q3IQ43</accession>
<name>A0A9Q3IQ43_9BASI</name>
<evidence type="ECO:0000313" key="1">
    <source>
        <dbReference type="EMBL" id="MBW0547962.1"/>
    </source>
</evidence>
<dbReference type="AlphaFoldDB" id="A0A9Q3IQ43"/>
<reference evidence="1" key="1">
    <citation type="submission" date="2021-03" db="EMBL/GenBank/DDBJ databases">
        <title>Draft genome sequence of rust myrtle Austropuccinia psidii MF-1, a brazilian biotype.</title>
        <authorList>
            <person name="Quecine M.C."/>
            <person name="Pachon D.M.R."/>
            <person name="Bonatelli M.L."/>
            <person name="Correr F.H."/>
            <person name="Franceschini L.M."/>
            <person name="Leite T.F."/>
            <person name="Margarido G.R.A."/>
            <person name="Almeida C.A."/>
            <person name="Ferrarezi J.A."/>
            <person name="Labate C.A."/>
        </authorList>
    </citation>
    <scope>NUCLEOTIDE SEQUENCE</scope>
    <source>
        <strain evidence="1">MF-1</strain>
    </source>
</reference>
<comment type="caution">
    <text evidence="1">The sequence shown here is derived from an EMBL/GenBank/DDBJ whole genome shotgun (WGS) entry which is preliminary data.</text>
</comment>
<organism evidence="1 2">
    <name type="scientific">Austropuccinia psidii MF-1</name>
    <dbReference type="NCBI Taxonomy" id="1389203"/>
    <lineage>
        <taxon>Eukaryota</taxon>
        <taxon>Fungi</taxon>
        <taxon>Dikarya</taxon>
        <taxon>Basidiomycota</taxon>
        <taxon>Pucciniomycotina</taxon>
        <taxon>Pucciniomycetes</taxon>
        <taxon>Pucciniales</taxon>
        <taxon>Sphaerophragmiaceae</taxon>
        <taxon>Austropuccinia</taxon>
    </lineage>
</organism>
<gene>
    <name evidence="1" type="ORF">O181_087677</name>
</gene>